<sequence length="116" mass="13280">MVPLVSAFHRDKATRLTLLNDCDLSRDRLAANFRFQCECQQIQFSFRIARQGLAKSQPSTSSLVAVSYIIWKKYLVIPPSQTLNSWVPNRRVRPGFLNDHILGVLILGLTLPPRRM</sequence>
<gene>
    <name evidence="1" type="ORF">RU07_23680</name>
</gene>
<dbReference type="AlphaFoldDB" id="A0A0D0JQI9"/>
<comment type="caution">
    <text evidence="1">The sequence shown here is derived from an EMBL/GenBank/DDBJ whole genome shotgun (WGS) entry which is preliminary data.</text>
</comment>
<dbReference type="Proteomes" id="UP000035017">
    <property type="component" value="Unassembled WGS sequence"/>
</dbReference>
<name>A0A0D0JQI9_AGRTU</name>
<dbReference type="EMBL" id="JXQV01000054">
    <property type="protein sequence ID" value="KIP97618.1"/>
    <property type="molecule type" value="Genomic_DNA"/>
</dbReference>
<proteinExistence type="predicted"/>
<reference evidence="1 2" key="1">
    <citation type="submission" date="2014-12" db="EMBL/GenBank/DDBJ databases">
        <title>16Stimator: statistical estimation of ribosomal gene copy numbers from draft genome assemblies.</title>
        <authorList>
            <person name="Perisin M.A."/>
            <person name="Vetter M."/>
            <person name="Gilbert J.A."/>
            <person name="Bergelson J."/>
        </authorList>
    </citation>
    <scope>NUCLEOTIDE SEQUENCE [LARGE SCALE GENOMIC DNA]</scope>
    <source>
        <strain evidence="1 2">MEJ076</strain>
    </source>
</reference>
<organism evidence="1 2">
    <name type="scientific">Agrobacterium tumefaciens</name>
    <dbReference type="NCBI Taxonomy" id="358"/>
    <lineage>
        <taxon>Bacteria</taxon>
        <taxon>Pseudomonadati</taxon>
        <taxon>Pseudomonadota</taxon>
        <taxon>Alphaproteobacteria</taxon>
        <taxon>Hyphomicrobiales</taxon>
        <taxon>Rhizobiaceae</taxon>
        <taxon>Rhizobium/Agrobacterium group</taxon>
        <taxon>Agrobacterium</taxon>
        <taxon>Agrobacterium tumefaciens complex</taxon>
    </lineage>
</organism>
<evidence type="ECO:0000313" key="2">
    <source>
        <dbReference type="Proteomes" id="UP000035017"/>
    </source>
</evidence>
<evidence type="ECO:0000313" key="1">
    <source>
        <dbReference type="EMBL" id="KIP97618.1"/>
    </source>
</evidence>
<protein>
    <submittedName>
        <fullName evidence="1">Uncharacterized protein</fullName>
    </submittedName>
</protein>
<accession>A0A0D0JQI9</accession>